<dbReference type="RefSeq" id="WP_257768572.1">
    <property type="nucleotide sequence ID" value="NZ_CP102480.1"/>
</dbReference>
<gene>
    <name evidence="4" type="ORF">NUH88_20360</name>
</gene>
<evidence type="ECO:0000313" key="5">
    <source>
        <dbReference type="Proteomes" id="UP001060336"/>
    </source>
</evidence>
<proteinExistence type="inferred from homology"/>
<keyword evidence="5" id="KW-1185">Reference proteome</keyword>
<organism evidence="4 5">
    <name type="scientific">Nisaea acidiphila</name>
    <dbReference type="NCBI Taxonomy" id="1862145"/>
    <lineage>
        <taxon>Bacteria</taxon>
        <taxon>Pseudomonadati</taxon>
        <taxon>Pseudomonadota</taxon>
        <taxon>Alphaproteobacteria</taxon>
        <taxon>Rhodospirillales</taxon>
        <taxon>Thalassobaculaceae</taxon>
        <taxon>Nisaea</taxon>
    </lineage>
</organism>
<dbReference type="GO" id="GO:0016810">
    <property type="term" value="F:hydrolase activity, acting on carbon-nitrogen (but not peptide) bonds"/>
    <property type="evidence" value="ECO:0007669"/>
    <property type="project" value="InterPro"/>
</dbReference>
<dbReference type="InterPro" id="IPR011059">
    <property type="entry name" value="Metal-dep_hydrolase_composite"/>
</dbReference>
<dbReference type="InterPro" id="IPR006680">
    <property type="entry name" value="Amidohydro-rel"/>
</dbReference>
<sequence length="483" mass="53235">MSKTTLIKNAAWVIGWQAGTNGGSAGHRFFHDADVAFKDGTLIHVGPGFEGTADETVDGSRMMVMPGFVSIHNHPTSEPGNKGLNEELGSPKLGQSGLYEYMPVFRILPEAAPYTTRYAIHEMLKSGVTTFADLSGARDTWVEDVADTGIRAVLCPMYRDAVWSTKNGHSVVYDWNTKAGEAAMERAIEIIEEADKHPSGRISGMMGPSQIDTCTPELIKASHEEAKRRGIKMQIHAAQSVVEFNEMTQRHGLTPLEWLDSLGVLDETTIIGHCIFLNDHPWLHWPQADDFNLLVKSGANVAHCPTVFWRRGIALNHVGRYVKAGIPLGLGTDTFPHNFIHELEVAMIVGRIMSGDYNNATTEEIFDAGTIGGAKTLGREDIGRLEVGCKADLVMVDLDHAYMQPVRDPLRSLLYSAGDRAVRHVYVDGKQVVKDGEVITIDVAEAAAKMTEYQKVTMSTVRQRDWAQRPIEELSPMSYPDAH</sequence>
<protein>
    <submittedName>
        <fullName evidence="4">Amidohydrolase family protein</fullName>
    </submittedName>
</protein>
<keyword evidence="2" id="KW-0378">Hydrolase</keyword>
<dbReference type="SUPFAM" id="SSF51556">
    <property type="entry name" value="Metallo-dependent hydrolases"/>
    <property type="match status" value="1"/>
</dbReference>
<dbReference type="Gene3D" id="3.20.20.140">
    <property type="entry name" value="Metal-dependent hydrolases"/>
    <property type="match status" value="1"/>
</dbReference>
<dbReference type="AlphaFoldDB" id="A0A9J7AS95"/>
<dbReference type="Proteomes" id="UP001060336">
    <property type="component" value="Chromosome"/>
</dbReference>
<evidence type="ECO:0000313" key="4">
    <source>
        <dbReference type="EMBL" id="UUX49738.1"/>
    </source>
</evidence>
<dbReference type="KEGG" id="naci:NUH88_20360"/>
<dbReference type="PANTHER" id="PTHR43794:SF11">
    <property type="entry name" value="AMIDOHYDROLASE-RELATED DOMAIN-CONTAINING PROTEIN"/>
    <property type="match status" value="1"/>
</dbReference>
<dbReference type="SUPFAM" id="SSF51338">
    <property type="entry name" value="Composite domain of metallo-dependent hydrolases"/>
    <property type="match status" value="2"/>
</dbReference>
<feature type="domain" description="Amidohydrolase-related" evidence="3">
    <location>
        <begin position="63"/>
        <end position="432"/>
    </location>
</feature>
<dbReference type="Gene3D" id="2.30.40.10">
    <property type="entry name" value="Urease, subunit C, domain 1"/>
    <property type="match status" value="1"/>
</dbReference>
<accession>A0A9J7AS95</accession>
<dbReference type="Pfam" id="PF01979">
    <property type="entry name" value="Amidohydro_1"/>
    <property type="match status" value="1"/>
</dbReference>
<evidence type="ECO:0000256" key="1">
    <source>
        <dbReference type="ARBA" id="ARBA00006745"/>
    </source>
</evidence>
<comment type="similarity">
    <text evidence="1">Belongs to the metallo-dependent hydrolases superfamily. ATZ/TRZ family.</text>
</comment>
<evidence type="ECO:0000259" key="3">
    <source>
        <dbReference type="Pfam" id="PF01979"/>
    </source>
</evidence>
<dbReference type="PANTHER" id="PTHR43794">
    <property type="entry name" value="AMINOHYDROLASE SSNA-RELATED"/>
    <property type="match status" value="1"/>
</dbReference>
<dbReference type="InterPro" id="IPR032466">
    <property type="entry name" value="Metal_Hydrolase"/>
</dbReference>
<dbReference type="InterPro" id="IPR050287">
    <property type="entry name" value="MTA/SAH_deaminase"/>
</dbReference>
<dbReference type="EMBL" id="CP102480">
    <property type="protein sequence ID" value="UUX49738.1"/>
    <property type="molecule type" value="Genomic_DNA"/>
</dbReference>
<name>A0A9J7AS95_9PROT</name>
<reference evidence="4" key="1">
    <citation type="submission" date="2022-08" db="EMBL/GenBank/DDBJ databases">
        <title>Nisaea acidiphila sp. nov., isolated from a marine algal debris and emended description of the genus Nisaea Urios et al. 2008.</title>
        <authorList>
            <person name="Kwon K."/>
        </authorList>
    </citation>
    <scope>NUCLEOTIDE SEQUENCE</scope>
    <source>
        <strain evidence="4">MEBiC11861</strain>
    </source>
</reference>
<evidence type="ECO:0000256" key="2">
    <source>
        <dbReference type="ARBA" id="ARBA00022801"/>
    </source>
</evidence>